<feature type="signal peptide" evidence="1">
    <location>
        <begin position="1"/>
        <end position="24"/>
    </location>
</feature>
<keyword evidence="3" id="KW-1185">Reference proteome</keyword>
<protein>
    <submittedName>
        <fullName evidence="2">8-demethyl-8-alpha-L-rhamnosyl tetracenomycin-C 2'-O-methyltransferase</fullName>
    </submittedName>
</protein>
<evidence type="ECO:0000256" key="1">
    <source>
        <dbReference type="SAM" id="SignalP"/>
    </source>
</evidence>
<dbReference type="OrthoDB" id="407477at2759"/>
<evidence type="ECO:0000313" key="3">
    <source>
        <dbReference type="Proteomes" id="UP000310108"/>
    </source>
</evidence>
<reference evidence="2 3" key="1">
    <citation type="journal article" date="2019" name="PLoS ONE">
        <title>Comparative genome analysis indicates high evolutionary potential of pathogenicity genes in Colletotrichum tanaceti.</title>
        <authorList>
            <person name="Lelwala R.V."/>
            <person name="Korhonen P.K."/>
            <person name="Young N.D."/>
            <person name="Scott J.B."/>
            <person name="Ades P.A."/>
            <person name="Gasser R.B."/>
            <person name="Taylor P.W.J."/>
        </authorList>
    </citation>
    <scope>NUCLEOTIDE SEQUENCE [LARGE SCALE GENOMIC DNA]</scope>
    <source>
        <strain evidence="2">BRIP57314</strain>
    </source>
</reference>
<gene>
    <name evidence="2" type="primary">elmMI</name>
    <name evidence="2" type="ORF">CTA1_10810</name>
</gene>
<name>A0A4U6X201_9PEZI</name>
<dbReference type="EMBL" id="PJEX01000552">
    <property type="protein sequence ID" value="TKW49398.1"/>
    <property type="molecule type" value="Genomic_DNA"/>
</dbReference>
<dbReference type="GO" id="GO:0008168">
    <property type="term" value="F:methyltransferase activity"/>
    <property type="evidence" value="ECO:0007669"/>
    <property type="project" value="UniProtKB-KW"/>
</dbReference>
<organism evidence="2 3">
    <name type="scientific">Colletotrichum tanaceti</name>
    <dbReference type="NCBI Taxonomy" id="1306861"/>
    <lineage>
        <taxon>Eukaryota</taxon>
        <taxon>Fungi</taxon>
        <taxon>Dikarya</taxon>
        <taxon>Ascomycota</taxon>
        <taxon>Pezizomycotina</taxon>
        <taxon>Sordariomycetes</taxon>
        <taxon>Hypocreomycetidae</taxon>
        <taxon>Glomerellales</taxon>
        <taxon>Glomerellaceae</taxon>
        <taxon>Colletotrichum</taxon>
        <taxon>Colletotrichum destructivum species complex</taxon>
    </lineage>
</organism>
<dbReference type="Gene3D" id="3.40.50.150">
    <property type="entry name" value="Vaccinia Virus protein VP39"/>
    <property type="match status" value="1"/>
</dbReference>
<dbReference type="GO" id="GO:0032259">
    <property type="term" value="P:methylation"/>
    <property type="evidence" value="ECO:0007669"/>
    <property type="project" value="UniProtKB-KW"/>
</dbReference>
<sequence>MIYQTPRYLLALLVVATVLILLSALHSSGVAKSASNWKLPSINQEPTTQAMAPPAVEKPFFGSKNDDGRPTFTDLALNSGTDKVTDHNYGVLYDKYLPAFRDGPVRMIEIGLGCGMPYGPGASYRTWIKYFQHVDLNIVEYDETCGKAWAAKNPEATLFFGDQASAPFIQKVGADVAASGPVDIIVDDGGHGMIQQEVSLRELWPFLRPGGVYFAEDLQTSFMDPYGGDASRADPTKRTFIAFIHELVDDFMSAKMDIPSKNAWATQIASIDCMAEMCVLTKKEKGAR</sequence>
<keyword evidence="2" id="KW-0489">Methyltransferase</keyword>
<dbReference type="Proteomes" id="UP000310108">
    <property type="component" value="Unassembled WGS sequence"/>
</dbReference>
<keyword evidence="2" id="KW-0808">Transferase</keyword>
<dbReference type="AlphaFoldDB" id="A0A4U6X201"/>
<evidence type="ECO:0000313" key="2">
    <source>
        <dbReference type="EMBL" id="TKW49398.1"/>
    </source>
</evidence>
<dbReference type="SUPFAM" id="SSF53335">
    <property type="entry name" value="S-adenosyl-L-methionine-dependent methyltransferases"/>
    <property type="match status" value="1"/>
</dbReference>
<accession>A0A4U6X201</accession>
<comment type="caution">
    <text evidence="2">The sequence shown here is derived from an EMBL/GenBank/DDBJ whole genome shotgun (WGS) entry which is preliminary data.</text>
</comment>
<dbReference type="InterPro" id="IPR029063">
    <property type="entry name" value="SAM-dependent_MTases_sf"/>
</dbReference>
<feature type="chain" id="PRO_5020342663" evidence="1">
    <location>
        <begin position="25"/>
        <end position="288"/>
    </location>
</feature>
<dbReference type="STRING" id="1306861.A0A4U6X201"/>
<keyword evidence="1" id="KW-0732">Signal</keyword>
<proteinExistence type="predicted"/>